<dbReference type="SUPFAM" id="SSF51445">
    <property type="entry name" value="(Trans)glycosidases"/>
    <property type="match status" value="1"/>
</dbReference>
<dbReference type="EMBL" id="WVTA01000013">
    <property type="protein sequence ID" value="KAK3202975.1"/>
    <property type="molecule type" value="Genomic_DNA"/>
</dbReference>
<dbReference type="GO" id="GO:0046556">
    <property type="term" value="F:alpha-L-arabinofuranosidase activity"/>
    <property type="evidence" value="ECO:0007669"/>
    <property type="project" value="TreeGrafter"/>
</dbReference>
<comment type="pathway">
    <text evidence="1">Glycan degradation; xylan degradation.</text>
</comment>
<evidence type="ECO:0000256" key="12">
    <source>
        <dbReference type="SAM" id="SignalP"/>
    </source>
</evidence>
<comment type="caution">
    <text evidence="14">The sequence shown here is derived from an EMBL/GenBank/DDBJ whole genome shotgun (WGS) entry which is preliminary data.</text>
</comment>
<dbReference type="PANTHER" id="PTHR42721">
    <property type="entry name" value="SUGAR HYDROLASE-RELATED"/>
    <property type="match status" value="1"/>
</dbReference>
<feature type="signal peptide" evidence="12">
    <location>
        <begin position="1"/>
        <end position="18"/>
    </location>
</feature>
<keyword evidence="7" id="KW-0119">Carbohydrate metabolism</keyword>
<evidence type="ECO:0000259" key="13">
    <source>
        <dbReference type="SMART" id="SM01217"/>
    </source>
</evidence>
<dbReference type="GO" id="GO:0009044">
    <property type="term" value="F:xylan 1,4-beta-xylosidase activity"/>
    <property type="evidence" value="ECO:0007669"/>
    <property type="project" value="UniProtKB-EC"/>
</dbReference>
<dbReference type="Proteomes" id="UP001280581">
    <property type="component" value="Unassembled WGS sequence"/>
</dbReference>
<keyword evidence="15" id="KW-1185">Reference proteome</keyword>
<keyword evidence="8" id="KW-0326">Glycosidase</keyword>
<evidence type="ECO:0000256" key="7">
    <source>
        <dbReference type="ARBA" id="ARBA00023277"/>
    </source>
</evidence>
<evidence type="ECO:0000256" key="3">
    <source>
        <dbReference type="ARBA" id="ARBA00022651"/>
    </source>
</evidence>
<keyword evidence="5" id="KW-0378">Hydrolase</keyword>
<dbReference type="SMART" id="SM01217">
    <property type="entry name" value="Fn3_like"/>
    <property type="match status" value="1"/>
</dbReference>
<evidence type="ECO:0000256" key="8">
    <source>
        <dbReference type="ARBA" id="ARBA00023295"/>
    </source>
</evidence>
<sequence>MVLASWLAIAPLVSVVLGAVGPDCVNGPLKSNKICDTKATPAERAAALVSAMTQDEKLANLVSKAPGVSRLGLPAYNWWGEALHGVAGAPGIDFSGDFKTATSFPMPLLMSAAFDDDLIHKVATIISTEARAFGNGGKAPFDFWTPNLNPYKDPRWGRGSETPGEDTVRLKGYAKSLLSGLEGDDKKERRIVATCKHYAANDLEDWKGTTRHNFDAKITLQDLAEYYLQPFQQCARDSNVGSFMCSYNSVNGVPACANTYLMGTILRKHWKWNDDNYITSDCEAVLDISQNHHYAPTNAAGTAIAFNSGMDSSCEYSGSSDIPGAWKSGALNITTVDQALKRLYRGLILSGYFDGSSAVYSKLGASDVNTKAAQDLARQAVSDSLVLLKNDKTLPLPLQKGAKVALVGFWANDTSKLRGGYSGPPPFLHSPAYAAQQLGLTVKTSTGPILQSNTASDTWTNNALNAAKASDYIVYFGGQDTSAAAEGKDRLSLAWPEAQVTLINKLAGLKKPLVIVQMGDMLDNTPLLTNKGVNSILWASWPGQDGGPAILDILSGVKAVAGRLPVTQYPTNYTNLAMTDMNLRPGNNSPGRTYRWYSTPVQAFGYGLHYTSFNASFATPALSYSIQSLLSNCTEEYKDKCALPPLQATVANTGNRTSDFVALAFIKGENGPKPYPLKTLASYTRVRAIDKGLSAKATLPWTVGNVARHDENGNTVLYPGKYKILLDEPVQATLDFTLTGEQAVLDKWPAS</sequence>
<dbReference type="AlphaFoldDB" id="A0AAN6LVH4"/>
<evidence type="ECO:0000256" key="1">
    <source>
        <dbReference type="ARBA" id="ARBA00004851"/>
    </source>
</evidence>
<dbReference type="InterPro" id="IPR026891">
    <property type="entry name" value="Fn3-like"/>
</dbReference>
<dbReference type="Gene3D" id="2.60.40.10">
    <property type="entry name" value="Immunoglobulins"/>
    <property type="match status" value="1"/>
</dbReference>
<evidence type="ECO:0000313" key="15">
    <source>
        <dbReference type="Proteomes" id="UP001280581"/>
    </source>
</evidence>
<comment type="catalytic activity">
    <reaction evidence="10">
        <text>Hydrolysis of (1-&gt;4)-beta-D-xylans, to remove successive D-xylose residues from the non-reducing termini.</text>
        <dbReference type="EC" id="3.2.1.37"/>
    </reaction>
</comment>
<evidence type="ECO:0000256" key="9">
    <source>
        <dbReference type="ARBA" id="ARBA00023326"/>
    </source>
</evidence>
<dbReference type="Pfam" id="PF01915">
    <property type="entry name" value="Glyco_hydro_3_C"/>
    <property type="match status" value="1"/>
</dbReference>
<feature type="chain" id="PRO_5043055969" description="xylan 1,4-beta-xylosidase" evidence="12">
    <location>
        <begin position="19"/>
        <end position="751"/>
    </location>
</feature>
<keyword evidence="4 12" id="KW-0732">Signal</keyword>
<dbReference type="InterPro" id="IPR017853">
    <property type="entry name" value="GH"/>
</dbReference>
<evidence type="ECO:0000256" key="11">
    <source>
        <dbReference type="ARBA" id="ARBA00026107"/>
    </source>
</evidence>
<dbReference type="InterPro" id="IPR001764">
    <property type="entry name" value="Glyco_hydro_3_N"/>
</dbReference>
<proteinExistence type="inferred from homology"/>
<organism evidence="14 15">
    <name type="scientific">Pseudopithomyces chartarum</name>
    <dbReference type="NCBI Taxonomy" id="1892770"/>
    <lineage>
        <taxon>Eukaryota</taxon>
        <taxon>Fungi</taxon>
        <taxon>Dikarya</taxon>
        <taxon>Ascomycota</taxon>
        <taxon>Pezizomycotina</taxon>
        <taxon>Dothideomycetes</taxon>
        <taxon>Pleosporomycetidae</taxon>
        <taxon>Pleosporales</taxon>
        <taxon>Massarineae</taxon>
        <taxon>Didymosphaeriaceae</taxon>
        <taxon>Pseudopithomyces</taxon>
    </lineage>
</organism>
<evidence type="ECO:0000256" key="4">
    <source>
        <dbReference type="ARBA" id="ARBA00022729"/>
    </source>
</evidence>
<dbReference type="InterPro" id="IPR044993">
    <property type="entry name" value="BXL"/>
</dbReference>
<dbReference type="InterPro" id="IPR002772">
    <property type="entry name" value="Glyco_hydro_3_C"/>
</dbReference>
<dbReference type="InterPro" id="IPR013783">
    <property type="entry name" value="Ig-like_fold"/>
</dbReference>
<feature type="domain" description="Fibronectin type III-like" evidence="13">
    <location>
        <begin position="660"/>
        <end position="730"/>
    </location>
</feature>
<keyword evidence="6" id="KW-0325">Glycoprotein</keyword>
<dbReference type="PANTHER" id="PTHR42721:SF3">
    <property type="entry name" value="BETA-D-XYLOSIDASE 5-RELATED"/>
    <property type="match status" value="1"/>
</dbReference>
<dbReference type="Gene3D" id="3.20.20.300">
    <property type="entry name" value="Glycoside hydrolase, family 3, N-terminal domain"/>
    <property type="match status" value="1"/>
</dbReference>
<evidence type="ECO:0000256" key="6">
    <source>
        <dbReference type="ARBA" id="ARBA00023180"/>
    </source>
</evidence>
<evidence type="ECO:0000256" key="10">
    <source>
        <dbReference type="ARBA" id="ARBA00024574"/>
    </source>
</evidence>
<dbReference type="GO" id="GO:0031222">
    <property type="term" value="P:arabinan catabolic process"/>
    <property type="evidence" value="ECO:0007669"/>
    <property type="project" value="TreeGrafter"/>
</dbReference>
<name>A0AAN6LVH4_9PLEO</name>
<reference evidence="14 15" key="1">
    <citation type="submission" date="2021-02" db="EMBL/GenBank/DDBJ databases">
        <title>Genome assembly of Pseudopithomyces chartarum.</title>
        <authorList>
            <person name="Jauregui R."/>
            <person name="Singh J."/>
            <person name="Voisey C."/>
        </authorList>
    </citation>
    <scope>NUCLEOTIDE SEQUENCE [LARGE SCALE GENOMIC DNA]</scope>
    <source>
        <strain evidence="14 15">AGR01</strain>
    </source>
</reference>
<evidence type="ECO:0000256" key="5">
    <source>
        <dbReference type="ARBA" id="ARBA00022801"/>
    </source>
</evidence>
<dbReference type="Gene3D" id="3.40.50.1700">
    <property type="entry name" value="Glycoside hydrolase family 3 C-terminal domain"/>
    <property type="match status" value="1"/>
</dbReference>
<keyword evidence="3" id="KW-0858">Xylan degradation</keyword>
<gene>
    <name evidence="14" type="ORF">GRF29_154g1393059</name>
</gene>
<dbReference type="EC" id="3.2.1.37" evidence="11"/>
<dbReference type="Pfam" id="PF00933">
    <property type="entry name" value="Glyco_hydro_3"/>
    <property type="match status" value="1"/>
</dbReference>
<evidence type="ECO:0000256" key="2">
    <source>
        <dbReference type="ARBA" id="ARBA00005336"/>
    </source>
</evidence>
<comment type="similarity">
    <text evidence="2">Belongs to the glycosyl hydrolase 3 family.</text>
</comment>
<dbReference type="GO" id="GO:0045493">
    <property type="term" value="P:xylan catabolic process"/>
    <property type="evidence" value="ECO:0007669"/>
    <property type="project" value="UniProtKB-KW"/>
</dbReference>
<keyword evidence="9" id="KW-0624">Polysaccharide degradation</keyword>
<protein>
    <recommendedName>
        <fullName evidence="11">xylan 1,4-beta-xylosidase</fullName>
        <ecNumber evidence="11">3.2.1.37</ecNumber>
    </recommendedName>
</protein>
<accession>A0AAN6LVH4</accession>
<evidence type="ECO:0000313" key="14">
    <source>
        <dbReference type="EMBL" id="KAK3202975.1"/>
    </source>
</evidence>
<dbReference type="InterPro" id="IPR036881">
    <property type="entry name" value="Glyco_hydro_3_C_sf"/>
</dbReference>
<dbReference type="SUPFAM" id="SSF52279">
    <property type="entry name" value="Beta-D-glucan exohydrolase, C-terminal domain"/>
    <property type="match status" value="1"/>
</dbReference>
<dbReference type="InterPro" id="IPR036962">
    <property type="entry name" value="Glyco_hydro_3_N_sf"/>
</dbReference>